<evidence type="ECO:0000256" key="6">
    <source>
        <dbReference type="ARBA" id="ARBA00022806"/>
    </source>
</evidence>
<evidence type="ECO:0000256" key="10">
    <source>
        <dbReference type="ARBA" id="ARBA00048954"/>
    </source>
</evidence>
<evidence type="ECO:0000256" key="3">
    <source>
        <dbReference type="ARBA" id="ARBA00022705"/>
    </source>
</evidence>
<evidence type="ECO:0000313" key="16">
    <source>
        <dbReference type="Proteomes" id="UP000823597"/>
    </source>
</evidence>
<dbReference type="SMART" id="SM00382">
    <property type="entry name" value="AAA"/>
    <property type="match status" value="1"/>
</dbReference>
<keyword evidence="4 12" id="KW-0547">Nucleotide-binding</keyword>
<dbReference type="SUPFAM" id="SSF48024">
    <property type="entry name" value="N-terminal domain of DnaB helicase"/>
    <property type="match status" value="1"/>
</dbReference>
<comment type="similarity">
    <text evidence="1 12">Belongs to the helicase family. DnaB subfamily.</text>
</comment>
<reference evidence="15" key="1">
    <citation type="submission" date="2020-10" db="EMBL/GenBank/DDBJ databases">
        <authorList>
            <person name="Gilroy R."/>
        </authorList>
    </citation>
    <scope>NUCLEOTIDE SEQUENCE</scope>
    <source>
        <strain evidence="15">10037</strain>
    </source>
</reference>
<dbReference type="Gene3D" id="1.10.860.10">
    <property type="entry name" value="DNAb Helicase, Chain A"/>
    <property type="match status" value="1"/>
</dbReference>
<dbReference type="InterPro" id="IPR036185">
    <property type="entry name" value="DNA_heli_DnaB-like_N_sf"/>
</dbReference>
<keyword evidence="5 12" id="KW-0378">Hydrolase</keyword>
<dbReference type="PANTHER" id="PTHR30153:SF2">
    <property type="entry name" value="REPLICATIVE DNA HELICASE"/>
    <property type="match status" value="1"/>
</dbReference>
<dbReference type="AlphaFoldDB" id="A0A9D9I3R1"/>
<dbReference type="GO" id="GO:0003677">
    <property type="term" value="F:DNA binding"/>
    <property type="evidence" value="ECO:0007669"/>
    <property type="project" value="UniProtKB-UniRule"/>
</dbReference>
<evidence type="ECO:0000256" key="2">
    <source>
        <dbReference type="ARBA" id="ARBA00022515"/>
    </source>
</evidence>
<dbReference type="GO" id="GO:0006269">
    <property type="term" value="P:DNA replication, synthesis of primer"/>
    <property type="evidence" value="ECO:0007669"/>
    <property type="project" value="UniProtKB-UniRule"/>
</dbReference>
<organism evidence="15 16">
    <name type="scientific">Candidatus Merdivivens pullistercoris</name>
    <dbReference type="NCBI Taxonomy" id="2840873"/>
    <lineage>
        <taxon>Bacteria</taxon>
        <taxon>Pseudomonadati</taxon>
        <taxon>Bacteroidota</taxon>
        <taxon>Bacteroidia</taxon>
        <taxon>Bacteroidales</taxon>
        <taxon>Muribaculaceae</taxon>
        <taxon>Muribaculaceae incertae sedis</taxon>
        <taxon>Candidatus Merdivivens</taxon>
    </lineage>
</organism>
<feature type="domain" description="SF4 helicase" evidence="14">
    <location>
        <begin position="197"/>
        <end position="468"/>
    </location>
</feature>
<evidence type="ECO:0000256" key="8">
    <source>
        <dbReference type="ARBA" id="ARBA00023125"/>
    </source>
</evidence>
<dbReference type="GO" id="GO:0016787">
    <property type="term" value="F:hydrolase activity"/>
    <property type="evidence" value="ECO:0007669"/>
    <property type="project" value="UniProtKB-KW"/>
</dbReference>
<dbReference type="SUPFAM" id="SSF52540">
    <property type="entry name" value="P-loop containing nucleoside triphosphate hydrolases"/>
    <property type="match status" value="1"/>
</dbReference>
<reference evidence="15" key="2">
    <citation type="journal article" date="2021" name="PeerJ">
        <title>Extensive microbial diversity within the chicken gut microbiome revealed by metagenomics and culture.</title>
        <authorList>
            <person name="Gilroy R."/>
            <person name="Ravi A."/>
            <person name="Getino M."/>
            <person name="Pursley I."/>
            <person name="Horton D.L."/>
            <person name="Alikhan N.F."/>
            <person name="Baker D."/>
            <person name="Gharbi K."/>
            <person name="Hall N."/>
            <person name="Watson M."/>
            <person name="Adriaenssens E.M."/>
            <person name="Foster-Nyarko E."/>
            <person name="Jarju S."/>
            <person name="Secka A."/>
            <person name="Antonio M."/>
            <person name="Oren A."/>
            <person name="Chaudhuri R.R."/>
            <person name="La Ragione R."/>
            <person name="Hildebrand F."/>
            <person name="Pallen M.J."/>
        </authorList>
    </citation>
    <scope>NUCLEOTIDE SEQUENCE</scope>
    <source>
        <strain evidence="15">10037</strain>
    </source>
</reference>
<evidence type="ECO:0000256" key="7">
    <source>
        <dbReference type="ARBA" id="ARBA00022840"/>
    </source>
</evidence>
<keyword evidence="6 12" id="KW-0347">Helicase</keyword>
<dbReference type="Pfam" id="PF00772">
    <property type="entry name" value="DnaB"/>
    <property type="match status" value="1"/>
</dbReference>
<dbReference type="InterPro" id="IPR007694">
    <property type="entry name" value="DNA_helicase_DnaB-like_C"/>
</dbReference>
<dbReference type="CDD" id="cd00984">
    <property type="entry name" value="DnaB_C"/>
    <property type="match status" value="1"/>
</dbReference>
<dbReference type="Proteomes" id="UP000823597">
    <property type="component" value="Unassembled WGS sequence"/>
</dbReference>
<keyword evidence="9" id="KW-0413">Isomerase</keyword>
<keyword evidence="3 12" id="KW-0235">DNA replication</keyword>
<evidence type="ECO:0000256" key="5">
    <source>
        <dbReference type="ARBA" id="ARBA00022801"/>
    </source>
</evidence>
<comment type="caution">
    <text evidence="15">The sequence shown here is derived from an EMBL/GenBank/DDBJ whole genome shotgun (WGS) entry which is preliminary data.</text>
</comment>
<evidence type="ECO:0000256" key="12">
    <source>
        <dbReference type="RuleBase" id="RU362085"/>
    </source>
</evidence>
<protein>
    <recommendedName>
        <fullName evidence="11 12">Replicative DNA helicase</fullName>
        <ecNumber evidence="11 12">5.6.2.3</ecNumber>
    </recommendedName>
</protein>
<dbReference type="Gene3D" id="3.40.50.300">
    <property type="entry name" value="P-loop containing nucleotide triphosphate hydrolases"/>
    <property type="match status" value="1"/>
</dbReference>
<evidence type="ECO:0000313" key="15">
    <source>
        <dbReference type="EMBL" id="MBO8465323.1"/>
    </source>
</evidence>
<dbReference type="GO" id="GO:0005524">
    <property type="term" value="F:ATP binding"/>
    <property type="evidence" value="ECO:0007669"/>
    <property type="project" value="UniProtKB-UniRule"/>
</dbReference>
<gene>
    <name evidence="15" type="primary">dnaB</name>
    <name evidence="15" type="ORF">IAB93_04920</name>
</gene>
<evidence type="ECO:0000259" key="14">
    <source>
        <dbReference type="PROSITE" id="PS51199"/>
    </source>
</evidence>
<dbReference type="GO" id="GO:1990077">
    <property type="term" value="C:primosome complex"/>
    <property type="evidence" value="ECO:0007669"/>
    <property type="project" value="UniProtKB-UniRule"/>
</dbReference>
<dbReference type="GO" id="GO:0005829">
    <property type="term" value="C:cytosol"/>
    <property type="evidence" value="ECO:0007669"/>
    <property type="project" value="TreeGrafter"/>
</dbReference>
<evidence type="ECO:0000256" key="11">
    <source>
        <dbReference type="NCBIfam" id="TIGR00665"/>
    </source>
</evidence>
<comment type="catalytic activity">
    <reaction evidence="10 12">
        <text>ATP + H2O = ADP + phosphate + H(+)</text>
        <dbReference type="Rhea" id="RHEA:13065"/>
        <dbReference type="ChEBI" id="CHEBI:15377"/>
        <dbReference type="ChEBI" id="CHEBI:15378"/>
        <dbReference type="ChEBI" id="CHEBI:30616"/>
        <dbReference type="ChEBI" id="CHEBI:43474"/>
        <dbReference type="ChEBI" id="CHEBI:456216"/>
        <dbReference type="EC" id="5.6.2.3"/>
    </reaction>
</comment>
<dbReference type="InterPro" id="IPR003593">
    <property type="entry name" value="AAA+_ATPase"/>
</dbReference>
<keyword evidence="8 12" id="KW-0238">DNA-binding</keyword>
<evidence type="ECO:0000256" key="1">
    <source>
        <dbReference type="ARBA" id="ARBA00008428"/>
    </source>
</evidence>
<dbReference type="EMBL" id="JADIME010000049">
    <property type="protein sequence ID" value="MBO8465323.1"/>
    <property type="molecule type" value="Genomic_DNA"/>
</dbReference>
<evidence type="ECO:0000256" key="13">
    <source>
        <dbReference type="SAM" id="MobiDB-lite"/>
    </source>
</evidence>
<sequence>MATKRRNDTDKRATANLDGIGLEMGIKPPQAIDVEEAVLGALLVEPDVVSSVLDDIDADCFYKEANRKVFESIIALAAEHSPIDVYTVSQQMQKNGTLESVGGAYFLTQLSLKIGAAAHIEQHCRILRQKFIQRSLITGSYKILKDAFDDSVNVDDLLESAQQSIFSIVESNIKRDTRPIQSIINDAIEDIEKNQSRGDGLSGLPSGMEGLDRKTLGWQPSDLIIVAARPSMGKTAFVLNIARNMTVDYNIPVAFFSLEMSSIQLVKRLMISETGLSSQKIKGGTPLEDYEWAQLNERIKGLAKAPLYIDDTSQLPIGEFRTKARRLVQKYGVKLIIIDYLQLMIGPKELRGMREQEVAAISRSLKATAKELDIPIIALSQLNRGAVMRAGSNSRPQLNDLRESGSIEQDADIVMFVHRYDYGVTPEDPNDEGRTDIIIAKHRNGETCDIPMRFLSSEMRFVDDLSSNSFIGGARDENYTFSRFDSRMNDNNQSYDDMPAGDGF</sequence>
<comment type="function">
    <text evidence="12">The main replicative DNA helicase, it participates in initiation and elongation during chromosome replication. Travels ahead of the DNA replisome, separating dsDNA into templates for DNA synthesis. A processive ATP-dependent 5'-3' DNA helicase it has DNA-dependent ATPase activity.</text>
</comment>
<dbReference type="PROSITE" id="PS51199">
    <property type="entry name" value="SF4_HELICASE"/>
    <property type="match status" value="1"/>
</dbReference>
<proteinExistence type="inferred from homology"/>
<keyword evidence="7 12" id="KW-0067">ATP-binding</keyword>
<dbReference type="Pfam" id="PF03796">
    <property type="entry name" value="DnaB_C"/>
    <property type="match status" value="1"/>
</dbReference>
<dbReference type="InterPro" id="IPR007692">
    <property type="entry name" value="DNA_helicase_DnaB"/>
</dbReference>
<dbReference type="NCBIfam" id="TIGR00665">
    <property type="entry name" value="DnaB"/>
    <property type="match status" value="1"/>
</dbReference>
<dbReference type="GO" id="GO:0043139">
    <property type="term" value="F:5'-3' DNA helicase activity"/>
    <property type="evidence" value="ECO:0007669"/>
    <property type="project" value="UniProtKB-EC"/>
</dbReference>
<accession>A0A9D9I3R1</accession>
<dbReference type="PANTHER" id="PTHR30153">
    <property type="entry name" value="REPLICATIVE DNA HELICASE DNAB"/>
    <property type="match status" value="1"/>
</dbReference>
<dbReference type="InterPro" id="IPR016136">
    <property type="entry name" value="DNA_helicase_N/primase_C"/>
</dbReference>
<dbReference type="InterPro" id="IPR007693">
    <property type="entry name" value="DNA_helicase_DnaB-like_N"/>
</dbReference>
<dbReference type="EC" id="5.6.2.3" evidence="11 12"/>
<evidence type="ECO:0000256" key="9">
    <source>
        <dbReference type="ARBA" id="ARBA00023235"/>
    </source>
</evidence>
<evidence type="ECO:0000256" key="4">
    <source>
        <dbReference type="ARBA" id="ARBA00022741"/>
    </source>
</evidence>
<feature type="region of interest" description="Disordered" evidence="13">
    <location>
        <begin position="485"/>
        <end position="504"/>
    </location>
</feature>
<keyword evidence="2 12" id="KW-0639">Primosome</keyword>
<name>A0A9D9I3R1_9BACT</name>
<dbReference type="InterPro" id="IPR027417">
    <property type="entry name" value="P-loop_NTPase"/>
</dbReference>